<protein>
    <submittedName>
        <fullName evidence="6">Tyrosine-type recombinase/integrase</fullName>
    </submittedName>
</protein>
<dbReference type="AlphaFoldDB" id="A0A5Q0BRF2"/>
<dbReference type="GO" id="GO:0006310">
    <property type="term" value="P:DNA recombination"/>
    <property type="evidence" value="ECO:0007669"/>
    <property type="project" value="UniProtKB-KW"/>
</dbReference>
<dbReference type="OrthoDB" id="9795573at2"/>
<dbReference type="GO" id="GO:0003677">
    <property type="term" value="F:DNA binding"/>
    <property type="evidence" value="ECO:0007669"/>
    <property type="project" value="UniProtKB-KW"/>
</dbReference>
<dbReference type="InterPro" id="IPR050808">
    <property type="entry name" value="Phage_Integrase"/>
</dbReference>
<name>A0A5Q0BRF2_9GAMM</name>
<proteinExistence type="inferred from homology"/>
<dbReference type="InParanoid" id="A0A5Q0BRF2"/>
<dbReference type="Proteomes" id="UP000325755">
    <property type="component" value="Chromosome"/>
</dbReference>
<evidence type="ECO:0000256" key="3">
    <source>
        <dbReference type="ARBA" id="ARBA00023125"/>
    </source>
</evidence>
<accession>A0A5Q0BRF2</accession>
<comment type="similarity">
    <text evidence="1">Belongs to the 'phage' integrase family.</text>
</comment>
<organism evidence="6 7">
    <name type="scientific">Candidatus Methylospira mobilis</name>
    <dbReference type="NCBI Taxonomy" id="1808979"/>
    <lineage>
        <taxon>Bacteria</taxon>
        <taxon>Pseudomonadati</taxon>
        <taxon>Pseudomonadota</taxon>
        <taxon>Gammaproteobacteria</taxon>
        <taxon>Methylococcales</taxon>
        <taxon>Methylococcaceae</taxon>
        <taxon>Candidatus Methylospira</taxon>
    </lineage>
</organism>
<reference evidence="6 7" key="1">
    <citation type="submission" date="2019-09" db="EMBL/GenBank/DDBJ databases">
        <title>Ecophysiology of the spiral-shaped methanotroph Methylospira mobilis as revealed by the complete genome sequence.</title>
        <authorList>
            <person name="Oshkin I.Y."/>
            <person name="Dedysh S.N."/>
            <person name="Miroshnikov K."/>
            <person name="Danilova O.V."/>
            <person name="Hakobyan A."/>
            <person name="Liesack W."/>
        </authorList>
    </citation>
    <scope>NUCLEOTIDE SEQUENCE [LARGE SCALE GENOMIC DNA]</scope>
    <source>
        <strain evidence="6 7">Shm1</strain>
    </source>
</reference>
<dbReference type="Gene3D" id="3.30.160.390">
    <property type="entry name" value="Integrase, DNA-binding domain"/>
    <property type="match status" value="1"/>
</dbReference>
<evidence type="ECO:0000256" key="2">
    <source>
        <dbReference type="ARBA" id="ARBA00022908"/>
    </source>
</evidence>
<sequence>MLSDIQARKAKPQEKPYKLADERGLYLLVNPNGGKLWRVDYRFAGKRKTLALGVYPDVSLSDARAKRDEARQLLAQGVDPCEQRKAVKSASAERAANSFEVIAREWLATKTAKSLPATVLRTTQRLENDLFPYIGNRPIAEIEAPELLEALNKTVERGVLHTAKRVLADAACVFRFAILTRRAKHNPAADLVGALPSDKVKHHSTIVEPKEVGELLRAVDGYTGLPAVRSALKLAPLVFLRPGELAGAEWGEFDLDAGEWRIPGERMKMDGRHIVPLSAQAVAILRDLHPLTGHQRYVFPHARNKGQHMSRETVRAALVRMGYGPSSETPMTAHGFRGMASTLLHEQGWPSDMIERQLAHSEKNKVKAAYNHAEHLLERRRMMQAWADYLDGLKAGAVVIPFLQKTG</sequence>
<evidence type="ECO:0000313" key="6">
    <source>
        <dbReference type="EMBL" id="QFY44648.1"/>
    </source>
</evidence>
<evidence type="ECO:0000259" key="5">
    <source>
        <dbReference type="PROSITE" id="PS51898"/>
    </source>
</evidence>
<dbReference type="InterPro" id="IPR010998">
    <property type="entry name" value="Integrase_recombinase_N"/>
</dbReference>
<dbReference type="PANTHER" id="PTHR30629:SF2">
    <property type="entry name" value="PROPHAGE INTEGRASE INTS-RELATED"/>
    <property type="match status" value="1"/>
</dbReference>
<dbReference type="Gene3D" id="1.10.443.10">
    <property type="entry name" value="Intergrase catalytic core"/>
    <property type="match status" value="1"/>
</dbReference>
<dbReference type="InterPro" id="IPR011010">
    <property type="entry name" value="DNA_brk_join_enz"/>
</dbReference>
<dbReference type="Gene3D" id="1.10.150.130">
    <property type="match status" value="1"/>
</dbReference>
<dbReference type="RefSeq" id="WP_153250610.1">
    <property type="nucleotide sequence ID" value="NZ_CP044205.1"/>
</dbReference>
<evidence type="ECO:0000256" key="4">
    <source>
        <dbReference type="ARBA" id="ARBA00023172"/>
    </source>
</evidence>
<dbReference type="FunCoup" id="A0A5Q0BRF2">
    <property type="interactions" value="41"/>
</dbReference>
<keyword evidence="2" id="KW-0229">DNA integration</keyword>
<dbReference type="InterPro" id="IPR002104">
    <property type="entry name" value="Integrase_catalytic"/>
</dbReference>
<dbReference type="Pfam" id="PF13356">
    <property type="entry name" value="Arm-DNA-bind_3"/>
    <property type="match status" value="1"/>
</dbReference>
<dbReference type="Pfam" id="PF00589">
    <property type="entry name" value="Phage_integrase"/>
    <property type="match status" value="1"/>
</dbReference>
<dbReference type="GO" id="GO:0015074">
    <property type="term" value="P:DNA integration"/>
    <property type="evidence" value="ECO:0007669"/>
    <property type="project" value="UniProtKB-KW"/>
</dbReference>
<dbReference type="InterPro" id="IPR013762">
    <property type="entry name" value="Integrase-like_cat_sf"/>
</dbReference>
<keyword evidence="7" id="KW-1185">Reference proteome</keyword>
<keyword evidence="3" id="KW-0238">DNA-binding</keyword>
<dbReference type="PROSITE" id="PS51898">
    <property type="entry name" value="TYR_RECOMBINASE"/>
    <property type="match status" value="1"/>
</dbReference>
<keyword evidence="4" id="KW-0233">DNA recombination</keyword>
<dbReference type="SUPFAM" id="SSF56349">
    <property type="entry name" value="DNA breaking-rejoining enzymes"/>
    <property type="match status" value="1"/>
</dbReference>
<feature type="domain" description="Tyr recombinase" evidence="5">
    <location>
        <begin position="202"/>
        <end position="384"/>
    </location>
</feature>
<evidence type="ECO:0000313" key="7">
    <source>
        <dbReference type="Proteomes" id="UP000325755"/>
    </source>
</evidence>
<dbReference type="PANTHER" id="PTHR30629">
    <property type="entry name" value="PROPHAGE INTEGRASE"/>
    <property type="match status" value="1"/>
</dbReference>
<evidence type="ECO:0000256" key="1">
    <source>
        <dbReference type="ARBA" id="ARBA00008857"/>
    </source>
</evidence>
<dbReference type="Pfam" id="PF22022">
    <property type="entry name" value="Phage_int_M"/>
    <property type="match status" value="1"/>
</dbReference>
<dbReference type="EMBL" id="CP044205">
    <property type="protein sequence ID" value="QFY44648.1"/>
    <property type="molecule type" value="Genomic_DNA"/>
</dbReference>
<dbReference type="InterPro" id="IPR038488">
    <property type="entry name" value="Integrase_DNA-bd_sf"/>
</dbReference>
<dbReference type="KEGG" id="mmob:F6R98_20115"/>
<dbReference type="InterPro" id="IPR025166">
    <property type="entry name" value="Integrase_DNA_bind_dom"/>
</dbReference>
<dbReference type="InterPro" id="IPR053876">
    <property type="entry name" value="Phage_int_M"/>
</dbReference>
<gene>
    <name evidence="6" type="ORF">F6R98_20115</name>
</gene>
<dbReference type="CDD" id="cd00801">
    <property type="entry name" value="INT_P4_C"/>
    <property type="match status" value="1"/>
</dbReference>